<protein>
    <submittedName>
        <fullName evidence="3">Heterogeneous nuclear ribonucleoprotein U-like protein 1, putative</fullName>
    </submittedName>
</protein>
<dbReference type="AlphaFoldDB" id="A0A061GFR8"/>
<feature type="compositionally biased region" description="Pro residues" evidence="1">
    <location>
        <begin position="763"/>
        <end position="775"/>
    </location>
</feature>
<accession>A0A061GFR8</accession>
<evidence type="ECO:0000313" key="4">
    <source>
        <dbReference type="Proteomes" id="UP000026915"/>
    </source>
</evidence>
<feature type="compositionally biased region" description="Polar residues" evidence="1">
    <location>
        <begin position="788"/>
        <end position="802"/>
    </location>
</feature>
<dbReference type="InterPro" id="IPR013320">
    <property type="entry name" value="ConA-like_dom_sf"/>
</dbReference>
<dbReference type="GO" id="GO:0000380">
    <property type="term" value="P:alternative mRNA splicing, via spliceosome"/>
    <property type="evidence" value="ECO:0000318"/>
    <property type="project" value="GO_Central"/>
</dbReference>
<proteinExistence type="predicted"/>
<dbReference type="SMART" id="SM00449">
    <property type="entry name" value="SPRY"/>
    <property type="match status" value="1"/>
</dbReference>
<dbReference type="HOGENOM" id="CLU_378232_0_0_1"/>
<dbReference type="GO" id="GO:0003723">
    <property type="term" value="F:RNA binding"/>
    <property type="evidence" value="ECO:0000318"/>
    <property type="project" value="GO_Central"/>
</dbReference>
<dbReference type="PANTHER" id="PTHR12381">
    <property type="entry name" value="HETEROGENEOUS NUCLEAR RIBONUCLEOPROTEIN U FAMILY MEMBER"/>
    <property type="match status" value="1"/>
</dbReference>
<sequence>MHGRFDLRLTISTRRKEEIQDFEFRALSLLLSPFKNQRKSHFMASTRGDLPHSETEAEQEPPDKTAKTNDKDDTEKKKQRVSYAVIITDGNWSGWVEVKLLTFFELSMVGRDFIIEDDLIGSARHDQGFAYCWSGARANVGITVGKYCFGCKSLSTQPVEMEGTPPDQQHVCRLGISRGGVEVGRLGETRNSFGFEGTGKFSNAENFSVYGEKFGVGETIVCAVDLASKPLASIGFVKNGKWLGTAKQFNTDPEDLGVVDSPLRKLPWKSAVFPHVLLKNVVVQLQFSFEDGLVPENGYKPWASAFEDGNVIKGPDLHSETDCEVMMMVGLHAAGKTTWAKKWIRRTYGEIPDPWTGLVSQISDFLISRAAKIRRNYVFDQLNICKSRRNRKLRLFERFRKIAVVVFPKPEELNLRIAKKLEGTGTGLPADEVNNMLAKYTLPLTKNMPGSDELFDEVKFVELDRGESQRYLDEMKRSVESASVPYSQQNTVGSLDSCSSVVEGHWHPSLHSAPPPLNYGYQMPNQVYLTYPGVQALPEGYQLYQVSQQPVPYWPYLYNGSSSIPGENVYSTYPGVQAYSEWYQVYQVQQQPATYGPSLHNGSSSIPRKNVYSTDPGVQAYSEWYQVYQVQEQPAPYGPSLHNGSSSIPRENVYSTDPGVQAYSEGYQVYQVPQQPAPYWPYLDNGSSSIPRENAGSFGSYHPIPGDGSNHYQSPYNGVDNIHGRPASSCSSSMVEPSPVRSDYHVGQCSSGGGLEHASFQAPRPPIFEQSPPPSTDGSRYPTPRCSPPNTQHTQGYPPSHP</sequence>
<reference evidence="3 4" key="1">
    <citation type="journal article" date="2013" name="Genome Biol.">
        <title>The genome sequence of the most widely cultivated cacao type and its use to identify candidate genes regulating pod color.</title>
        <authorList>
            <person name="Motamayor J.C."/>
            <person name="Mockaitis K."/>
            <person name="Schmutz J."/>
            <person name="Haiminen N."/>
            <person name="Iii D.L."/>
            <person name="Cornejo O."/>
            <person name="Findley S.D."/>
            <person name="Zheng P."/>
            <person name="Utro F."/>
            <person name="Royaert S."/>
            <person name="Saski C."/>
            <person name="Jenkins J."/>
            <person name="Podicheti R."/>
            <person name="Zhao M."/>
            <person name="Scheffler B.E."/>
            <person name="Stack J.C."/>
            <person name="Feltus F.A."/>
            <person name="Mustiga G.M."/>
            <person name="Amores F."/>
            <person name="Phillips W."/>
            <person name="Marelli J.P."/>
            <person name="May G.D."/>
            <person name="Shapiro H."/>
            <person name="Ma J."/>
            <person name="Bustamante C.D."/>
            <person name="Schnell R.J."/>
            <person name="Main D."/>
            <person name="Gilbert D."/>
            <person name="Parida L."/>
            <person name="Kuhn D.N."/>
        </authorList>
    </citation>
    <scope>NUCLEOTIDE SEQUENCE [LARGE SCALE GENOMIC DNA]</scope>
    <source>
        <strain evidence="4">cv. Matina 1-6</strain>
    </source>
</reference>
<dbReference type="Gramene" id="EOY28421">
    <property type="protein sequence ID" value="EOY28421"/>
    <property type="gene ID" value="TCM_029992"/>
</dbReference>
<keyword evidence="4" id="KW-1185">Reference proteome</keyword>
<dbReference type="SUPFAM" id="SSF49899">
    <property type="entry name" value="Concanavalin A-like lectins/glucanases"/>
    <property type="match status" value="1"/>
</dbReference>
<dbReference type="eggNOG" id="KOG2242">
    <property type="taxonomic scope" value="Eukaryota"/>
</dbReference>
<dbReference type="Gene3D" id="2.60.120.920">
    <property type="match status" value="1"/>
</dbReference>
<dbReference type="InterPro" id="IPR027417">
    <property type="entry name" value="P-loop_NTPase"/>
</dbReference>
<evidence type="ECO:0000256" key="1">
    <source>
        <dbReference type="SAM" id="MobiDB-lite"/>
    </source>
</evidence>
<name>A0A061GFR8_THECC</name>
<dbReference type="EMBL" id="CM001884">
    <property type="protein sequence ID" value="EOY28421.1"/>
    <property type="molecule type" value="Genomic_DNA"/>
</dbReference>
<dbReference type="STRING" id="3641.A0A061GFR8"/>
<keyword evidence="3" id="KW-0687">Ribonucleoprotein</keyword>
<dbReference type="InterPro" id="IPR043136">
    <property type="entry name" value="B30.2/SPRY_sf"/>
</dbReference>
<dbReference type="Proteomes" id="UP000026915">
    <property type="component" value="Chromosome 6"/>
</dbReference>
<dbReference type="Gene3D" id="3.40.50.300">
    <property type="entry name" value="P-loop containing nucleotide triphosphate hydrolases"/>
    <property type="match status" value="1"/>
</dbReference>
<feature type="region of interest" description="Disordered" evidence="1">
    <location>
        <begin position="691"/>
        <end position="802"/>
    </location>
</feature>
<feature type="region of interest" description="Disordered" evidence="1">
    <location>
        <begin position="42"/>
        <end position="74"/>
    </location>
</feature>
<dbReference type="InParanoid" id="A0A061GFR8"/>
<dbReference type="GO" id="GO:0005634">
    <property type="term" value="C:nucleus"/>
    <property type="evidence" value="ECO:0000318"/>
    <property type="project" value="GO_Central"/>
</dbReference>
<dbReference type="InterPro" id="IPR003877">
    <property type="entry name" value="SPRY_dom"/>
</dbReference>
<dbReference type="Pfam" id="PF00622">
    <property type="entry name" value="SPRY"/>
    <property type="match status" value="1"/>
</dbReference>
<gene>
    <name evidence="3" type="ORF">TCM_029992</name>
</gene>
<feature type="compositionally biased region" description="Basic and acidic residues" evidence="1">
    <location>
        <begin position="49"/>
        <end position="74"/>
    </location>
</feature>
<feature type="domain" description="SPRY" evidence="2">
    <location>
        <begin position="144"/>
        <end position="295"/>
    </location>
</feature>
<evidence type="ECO:0000259" key="2">
    <source>
        <dbReference type="SMART" id="SM00449"/>
    </source>
</evidence>
<evidence type="ECO:0000313" key="3">
    <source>
        <dbReference type="EMBL" id="EOY28421.1"/>
    </source>
</evidence>
<organism evidence="3 4">
    <name type="scientific">Theobroma cacao</name>
    <name type="common">Cacao</name>
    <name type="synonym">Cocoa</name>
    <dbReference type="NCBI Taxonomy" id="3641"/>
    <lineage>
        <taxon>Eukaryota</taxon>
        <taxon>Viridiplantae</taxon>
        <taxon>Streptophyta</taxon>
        <taxon>Embryophyta</taxon>
        <taxon>Tracheophyta</taxon>
        <taxon>Spermatophyta</taxon>
        <taxon>Magnoliopsida</taxon>
        <taxon>eudicotyledons</taxon>
        <taxon>Gunneridae</taxon>
        <taxon>Pentapetalae</taxon>
        <taxon>rosids</taxon>
        <taxon>malvids</taxon>
        <taxon>Malvales</taxon>
        <taxon>Malvaceae</taxon>
        <taxon>Byttnerioideae</taxon>
        <taxon>Theobroma</taxon>
    </lineage>
</organism>
<dbReference type="PANTHER" id="PTHR12381:SF56">
    <property type="entry name" value="B30.2_SPRY DOMAIN-CONTAINING PROTEIN-RELATED"/>
    <property type="match status" value="1"/>
</dbReference>
<dbReference type="GO" id="GO:1990904">
    <property type="term" value="C:ribonucleoprotein complex"/>
    <property type="evidence" value="ECO:0007669"/>
    <property type="project" value="UniProtKB-KW"/>
</dbReference>